<dbReference type="SUPFAM" id="SSF88713">
    <property type="entry name" value="Glycoside hydrolase/deacetylase"/>
    <property type="match status" value="1"/>
</dbReference>
<dbReference type="GO" id="GO:0004559">
    <property type="term" value="F:alpha-mannosidase activity"/>
    <property type="evidence" value="ECO:0007669"/>
    <property type="project" value="InterPro"/>
</dbReference>
<evidence type="ECO:0000256" key="1">
    <source>
        <dbReference type="SAM" id="SignalP"/>
    </source>
</evidence>
<evidence type="ECO:0000259" key="2">
    <source>
        <dbReference type="Pfam" id="PF01074"/>
    </source>
</evidence>
<proteinExistence type="predicted"/>
<dbReference type="InterPro" id="IPR011330">
    <property type="entry name" value="Glyco_hydro/deAcase_b/a-brl"/>
</dbReference>
<feature type="domain" description="Glycoside hydrolase family 38 N-terminal" evidence="2">
    <location>
        <begin position="46"/>
        <end position="104"/>
    </location>
</feature>
<sequence length="116" mass="13352">MEKRSKEAQQLVMMCVLLLFLFLIDLVHCKYMVYNTSQAIVPDKLNVHLVPHTHDDVGWLKTVDQYYVGSNNSIQGACVQNVLDSLVSALLADKNRKFIYVEQARPFTLFISHFHP</sequence>
<reference evidence="3" key="2">
    <citation type="journal article" date="2024" name="Plant">
        <title>Genomic evolution and insights into agronomic trait innovations of Sesamum species.</title>
        <authorList>
            <person name="Miao H."/>
            <person name="Wang L."/>
            <person name="Qu L."/>
            <person name="Liu H."/>
            <person name="Sun Y."/>
            <person name="Le M."/>
            <person name="Wang Q."/>
            <person name="Wei S."/>
            <person name="Zheng Y."/>
            <person name="Lin W."/>
            <person name="Duan Y."/>
            <person name="Cao H."/>
            <person name="Xiong S."/>
            <person name="Wang X."/>
            <person name="Wei L."/>
            <person name="Li C."/>
            <person name="Ma Q."/>
            <person name="Ju M."/>
            <person name="Zhao R."/>
            <person name="Li G."/>
            <person name="Mu C."/>
            <person name="Tian Q."/>
            <person name="Mei H."/>
            <person name="Zhang T."/>
            <person name="Gao T."/>
            <person name="Zhang H."/>
        </authorList>
    </citation>
    <scope>NUCLEOTIDE SEQUENCE</scope>
    <source>
        <strain evidence="3">G01</strain>
    </source>
</reference>
<accession>A0AAW2NL42</accession>
<dbReference type="EMBL" id="JACGWK010000007">
    <property type="protein sequence ID" value="KAL0344189.1"/>
    <property type="molecule type" value="Genomic_DNA"/>
</dbReference>
<protein>
    <submittedName>
        <fullName evidence="3">Alpha-mannosidase</fullName>
    </submittedName>
</protein>
<organism evidence="3">
    <name type="scientific">Sesamum angustifolium</name>
    <dbReference type="NCBI Taxonomy" id="2727405"/>
    <lineage>
        <taxon>Eukaryota</taxon>
        <taxon>Viridiplantae</taxon>
        <taxon>Streptophyta</taxon>
        <taxon>Embryophyta</taxon>
        <taxon>Tracheophyta</taxon>
        <taxon>Spermatophyta</taxon>
        <taxon>Magnoliopsida</taxon>
        <taxon>eudicotyledons</taxon>
        <taxon>Gunneridae</taxon>
        <taxon>Pentapetalae</taxon>
        <taxon>asterids</taxon>
        <taxon>lamiids</taxon>
        <taxon>Lamiales</taxon>
        <taxon>Pedaliaceae</taxon>
        <taxon>Sesamum</taxon>
    </lineage>
</organism>
<feature type="signal peptide" evidence="1">
    <location>
        <begin position="1"/>
        <end position="29"/>
    </location>
</feature>
<evidence type="ECO:0000313" key="3">
    <source>
        <dbReference type="EMBL" id="KAL0344189.1"/>
    </source>
</evidence>
<comment type="caution">
    <text evidence="3">The sequence shown here is derived from an EMBL/GenBank/DDBJ whole genome shotgun (WGS) entry which is preliminary data.</text>
</comment>
<dbReference type="InterPro" id="IPR000602">
    <property type="entry name" value="Glyco_hydro_38_N"/>
</dbReference>
<dbReference type="Pfam" id="PF01074">
    <property type="entry name" value="Glyco_hydro_38N"/>
    <property type="match status" value="1"/>
</dbReference>
<reference evidence="3" key="1">
    <citation type="submission" date="2020-06" db="EMBL/GenBank/DDBJ databases">
        <authorList>
            <person name="Li T."/>
            <person name="Hu X."/>
            <person name="Zhang T."/>
            <person name="Song X."/>
            <person name="Zhang H."/>
            <person name="Dai N."/>
            <person name="Sheng W."/>
            <person name="Hou X."/>
            <person name="Wei L."/>
        </authorList>
    </citation>
    <scope>NUCLEOTIDE SEQUENCE</scope>
    <source>
        <strain evidence="3">G01</strain>
        <tissue evidence="3">Leaf</tissue>
    </source>
</reference>
<dbReference type="PANTHER" id="PTHR11607">
    <property type="entry name" value="ALPHA-MANNOSIDASE"/>
    <property type="match status" value="1"/>
</dbReference>
<gene>
    <name evidence="3" type="ORF">Sangu_1306300</name>
</gene>
<dbReference type="GO" id="GO:0006013">
    <property type="term" value="P:mannose metabolic process"/>
    <property type="evidence" value="ECO:0007669"/>
    <property type="project" value="InterPro"/>
</dbReference>
<dbReference type="PANTHER" id="PTHR11607:SF3">
    <property type="entry name" value="LYSOSOMAL ALPHA-MANNOSIDASE"/>
    <property type="match status" value="1"/>
</dbReference>
<keyword evidence="1" id="KW-0732">Signal</keyword>
<dbReference type="InterPro" id="IPR027291">
    <property type="entry name" value="Glyco_hydro_38_N_sf"/>
</dbReference>
<feature type="chain" id="PRO_5043587564" evidence="1">
    <location>
        <begin position="30"/>
        <end position="116"/>
    </location>
</feature>
<dbReference type="Gene3D" id="3.20.110.10">
    <property type="entry name" value="Glycoside hydrolase 38, N terminal domain"/>
    <property type="match status" value="1"/>
</dbReference>
<dbReference type="AlphaFoldDB" id="A0AAW2NL42"/>
<name>A0AAW2NL42_9LAMI</name>
<dbReference type="InterPro" id="IPR050843">
    <property type="entry name" value="Glycosyl_Hydrlase_38"/>
</dbReference>